<dbReference type="Gene3D" id="3.90.640.10">
    <property type="entry name" value="Actin, Chain A, domain 4"/>
    <property type="match status" value="1"/>
</dbReference>
<dbReference type="CDD" id="cd10170">
    <property type="entry name" value="ASKHA_NBD_HSP70"/>
    <property type="match status" value="1"/>
</dbReference>
<organism evidence="1 2">
    <name type="scientific">Knufia fluminis</name>
    <dbReference type="NCBI Taxonomy" id="191047"/>
    <lineage>
        <taxon>Eukaryota</taxon>
        <taxon>Fungi</taxon>
        <taxon>Dikarya</taxon>
        <taxon>Ascomycota</taxon>
        <taxon>Pezizomycotina</taxon>
        <taxon>Eurotiomycetes</taxon>
        <taxon>Chaetothyriomycetidae</taxon>
        <taxon>Chaetothyriales</taxon>
        <taxon>Trichomeriaceae</taxon>
        <taxon>Knufia</taxon>
    </lineage>
</organism>
<dbReference type="Gene3D" id="3.30.420.40">
    <property type="match status" value="2"/>
</dbReference>
<comment type="caution">
    <text evidence="1">The sequence shown here is derived from an EMBL/GenBank/DDBJ whole genome shotgun (WGS) entry which is preliminary data.</text>
</comment>
<evidence type="ECO:0000313" key="1">
    <source>
        <dbReference type="EMBL" id="KAK5955499.1"/>
    </source>
</evidence>
<protein>
    <submittedName>
        <fullName evidence="1">Uncharacterized protein</fullName>
    </submittedName>
</protein>
<dbReference type="SUPFAM" id="SSF53067">
    <property type="entry name" value="Actin-like ATPase domain"/>
    <property type="match status" value="1"/>
</dbReference>
<dbReference type="PANTHER" id="PTHR42749">
    <property type="entry name" value="CELL SHAPE-DETERMINING PROTEIN MREB"/>
    <property type="match status" value="1"/>
</dbReference>
<proteinExistence type="predicted"/>
<dbReference type="PANTHER" id="PTHR42749:SF1">
    <property type="entry name" value="CELL SHAPE-DETERMINING PROTEIN MREB"/>
    <property type="match status" value="1"/>
</dbReference>
<dbReference type="Proteomes" id="UP001316803">
    <property type="component" value="Unassembled WGS sequence"/>
</dbReference>
<keyword evidence="2" id="KW-1185">Reference proteome</keyword>
<dbReference type="AlphaFoldDB" id="A0AAN8EGW4"/>
<evidence type="ECO:0000313" key="2">
    <source>
        <dbReference type="Proteomes" id="UP001316803"/>
    </source>
</evidence>
<dbReference type="EMBL" id="JAKLMC020000006">
    <property type="protein sequence ID" value="KAK5955499.1"/>
    <property type="molecule type" value="Genomic_DNA"/>
</dbReference>
<accession>A0AAN8EGW4</accession>
<reference evidence="1 2" key="1">
    <citation type="submission" date="2022-12" db="EMBL/GenBank/DDBJ databases">
        <title>Genomic features and morphological characterization of a novel Knufia sp. strain isolated from spacecraft assembly facility.</title>
        <authorList>
            <person name="Teixeira M."/>
            <person name="Chander A.M."/>
            <person name="Stajich J.E."/>
            <person name="Venkateswaran K."/>
        </authorList>
    </citation>
    <scope>NUCLEOTIDE SEQUENCE [LARGE SCALE GENOMIC DNA]</scope>
    <source>
        <strain evidence="1 2">FJI-L2-BK-P2</strain>
    </source>
</reference>
<sequence length="599" mass="67217">MASRGTPDVVIGIDFGMTQTGVAYCTAPWNNVKRFQQWGAIVSEVANKVPSRIAYSTHTNGFKGWGFNCDFDDPDSEIQEFFKLYLDPEYRDDFDGVTNADAQRYYRDYLSLIHKHIVGFFNDRFPDFGSRAVEFIFSVPTTWRNPALIHDLEVIIRDAGFGRDGPRHMAKITLTEAEAAAVNVVADYVQRDDVICICDAGGGTTDVNILKLKSAKGQPIKLQPLSKVEGAAVGSALIDIRVQQYLEQRLMTAAHLLNASPQEVAEKMMQGRFERFKCTFGTSAANLPALVLEIPSMPAGTNYPPADIQNSRLSISQTFLQKLFDEQVDAMIRLLTEQLVSLQTVVPGERVSYLVLSGGLGSSQYVRDQIKQYFQFGAGATLSNTAGMHMLLAEDPQLAVVLGLVTDRAQELGQQTKTITHRCARVSYGVVVNRRYDPQKHHSQVPYKDPRDKKLWALNQIEWLIREGDHIDDNGVSKHVRAKLQKAQLNRPWRAQFVISTEKRDNLPSDLTSQSVKTLCIVEADLRFIDRIAKNAHWWQLGQKYELAEFDLKLVAGSADLRFQLFNNGRLITGENESVAVDWGSGAPVMDQKEYFDIK</sequence>
<name>A0AAN8EGW4_9EURO</name>
<gene>
    <name evidence="1" type="ORF">OHC33_003139</name>
</gene>
<dbReference type="InterPro" id="IPR043129">
    <property type="entry name" value="ATPase_NBD"/>
</dbReference>